<evidence type="ECO:0000313" key="3">
    <source>
        <dbReference type="EMBL" id="GAB0134096.1"/>
    </source>
</evidence>
<dbReference type="Gene3D" id="2.60.120.620">
    <property type="entry name" value="q2cbj1_9rhob like domain"/>
    <property type="match status" value="1"/>
</dbReference>
<proteinExistence type="predicted"/>
<protein>
    <recommendedName>
        <fullName evidence="2">Prolyl 4-hydroxylase alpha subunit Fe(2+) 2OG dioxygenase domain-containing protein</fullName>
    </recommendedName>
</protein>
<feature type="region of interest" description="Disordered" evidence="1">
    <location>
        <begin position="1"/>
        <end position="34"/>
    </location>
</feature>
<name>A0ABQ0CL06_9HYPO</name>
<keyword evidence="4" id="KW-1185">Reference proteome</keyword>
<feature type="compositionally biased region" description="Low complexity" evidence="1">
    <location>
        <begin position="8"/>
        <end position="29"/>
    </location>
</feature>
<sequence>MASGQESTTATVPATVPAAENNSARNNSAQPRSAVETFKCGGDEENAASDLGTDAYHGGLKEDLLSALSSIQAPGSFASFGVLPQPPPADLFVDQVGDIAMPLSESQARQLITKARRAPYGKGSDTIVDTAVRNTWELDAGQFTFRNPRWPDFIQGLCVRVSLDLGINAPITAQIYKMLIYEKGAMFKPHTDTEKIPGMFGTLVVCLPSAHQGGEVILQHCGEKKVFKSSSFSQSFASWYSDVSHEVCPVKSGFRWVLTYNLAYDLTRPRPSAGLHQFETQALRRTLSRWLGEARGSRERKLVYHVLDHDYTEANISLKALKTRDLAQVQVLKDISSDLDVDIFLALLELREMGTCEYDHSDGRYGRYNEYYHDDDEPGYHHIEDILETNYAVKTLVDLEGHVVTHGLDLNEDDILQDNCFAILDQADEEEYEGYMGNSAVVIVPRDSLVSFFVSNSWDDYRCSSSDQNLNTQIKYLARACLQPQASESSVNALVKLSKQAWNDGDEIVDGDGIRDVLKAAIQHEKWTLFEEAASHHQGLLPPEFFSWARQWLRSGDGGANERFSTIRKGISSAISAYPHFASQFRAITNLILIPNTTSTRLSPAAAPSYILDWARAKLRHCLDACASLSLGREDGPAMVDVALYFKDPSVFISRIISPVIDQRHDDAAAFILAFLARLRQQSLEGTEPMENAVQLYQTKARSFINLVDFAKMHGDVQQVHDGRTAISPAMLAGFFSSMVQSSTEADDLVTPFVSKLVAKAPQLPAGEFHALWLPFLRCLIPILASNTIPLTTPYCQQLFSALLKAYLDRYVGHKPAEDRSLVRPGVRCSCADCYSLNAFLASRTERVGLFAVNKQRRAHLHQQLDSCRVDCTHETRRSGSPQTLVVTKTWRHDEKRLLGWKSRLMLAKKQIQQFDKGHLVSLLGANYATIVSMEHLVAAEPAQGQRPPVASASPRTTSQTTSQPPRRPLQAIGSAGSSQPQPPVAGVKRKASPAEIEIIDLTSE</sequence>
<evidence type="ECO:0000256" key="1">
    <source>
        <dbReference type="SAM" id="MobiDB-lite"/>
    </source>
</evidence>
<gene>
    <name evidence="3" type="primary">g2481</name>
    <name evidence="3" type="ORF">EsDP_00002481</name>
</gene>
<dbReference type="Proteomes" id="UP001562357">
    <property type="component" value="Unassembled WGS sequence"/>
</dbReference>
<feature type="domain" description="Prolyl 4-hydroxylase alpha subunit Fe(2+) 2OG dioxygenase" evidence="2">
    <location>
        <begin position="178"/>
        <end position="261"/>
    </location>
</feature>
<dbReference type="PANTHER" id="PTHR33099">
    <property type="entry name" value="FE2OG DIOXYGENASE DOMAIN-CONTAINING PROTEIN"/>
    <property type="match status" value="1"/>
</dbReference>
<feature type="region of interest" description="Disordered" evidence="1">
    <location>
        <begin position="942"/>
        <end position="1005"/>
    </location>
</feature>
<feature type="compositionally biased region" description="Low complexity" evidence="1">
    <location>
        <begin position="951"/>
        <end position="965"/>
    </location>
</feature>
<accession>A0ABQ0CL06</accession>
<dbReference type="PANTHER" id="PTHR33099:SF7">
    <property type="entry name" value="MYND-TYPE DOMAIN-CONTAINING PROTEIN"/>
    <property type="match status" value="1"/>
</dbReference>
<reference evidence="4" key="1">
    <citation type="submission" date="2024-06" db="EMBL/GenBank/DDBJ databases">
        <title>Draft Genome Sequences of Epichloe bromicola Strains Isolated from Elymus ciliaris.</title>
        <authorList>
            <consortium name="Epichloe bromicola genome sequencing consortium"/>
            <person name="Miura A."/>
            <person name="Imano S."/>
            <person name="Ashida A."/>
            <person name="Sato I."/>
            <person name="Chiba S."/>
            <person name="Tanaka A."/>
            <person name="Camagna M."/>
            <person name="Takemoto D."/>
        </authorList>
    </citation>
    <scope>NUCLEOTIDE SEQUENCE [LARGE SCALE GENOMIC DNA]</scope>
    <source>
        <strain evidence="4">DP</strain>
    </source>
</reference>
<dbReference type="Pfam" id="PF13640">
    <property type="entry name" value="2OG-FeII_Oxy_3"/>
    <property type="match status" value="1"/>
</dbReference>
<comment type="caution">
    <text evidence="3">The sequence shown here is derived from an EMBL/GenBank/DDBJ whole genome shotgun (WGS) entry which is preliminary data.</text>
</comment>
<evidence type="ECO:0000313" key="4">
    <source>
        <dbReference type="Proteomes" id="UP001562357"/>
    </source>
</evidence>
<evidence type="ECO:0000259" key="2">
    <source>
        <dbReference type="Pfam" id="PF13640"/>
    </source>
</evidence>
<organism evidence="3 4">
    <name type="scientific">Epichloe bromicola</name>
    <dbReference type="NCBI Taxonomy" id="79588"/>
    <lineage>
        <taxon>Eukaryota</taxon>
        <taxon>Fungi</taxon>
        <taxon>Dikarya</taxon>
        <taxon>Ascomycota</taxon>
        <taxon>Pezizomycotina</taxon>
        <taxon>Sordariomycetes</taxon>
        <taxon>Hypocreomycetidae</taxon>
        <taxon>Hypocreales</taxon>
        <taxon>Clavicipitaceae</taxon>
        <taxon>Epichloe</taxon>
    </lineage>
</organism>
<dbReference type="EMBL" id="BAAFGZ010000067">
    <property type="protein sequence ID" value="GAB0134096.1"/>
    <property type="molecule type" value="Genomic_DNA"/>
</dbReference>
<dbReference type="InterPro" id="IPR044862">
    <property type="entry name" value="Pro_4_hyd_alph_FE2OG_OXY"/>
</dbReference>